<keyword evidence="7" id="KW-0472">Membrane</keyword>
<evidence type="ECO:0000313" key="9">
    <source>
        <dbReference type="Proteomes" id="UP000204221"/>
    </source>
</evidence>
<dbReference type="Proteomes" id="UP000204221">
    <property type="component" value="Chromosome"/>
</dbReference>
<dbReference type="GO" id="GO:0005524">
    <property type="term" value="F:ATP binding"/>
    <property type="evidence" value="ECO:0007669"/>
    <property type="project" value="UniProtKB-KW"/>
</dbReference>
<evidence type="ECO:0000256" key="6">
    <source>
        <dbReference type="SAM" id="MobiDB-lite"/>
    </source>
</evidence>
<dbReference type="Gene3D" id="3.30.420.40">
    <property type="match status" value="2"/>
</dbReference>
<dbReference type="SUPFAM" id="SSF53067">
    <property type="entry name" value="Actin-like ATPase domain"/>
    <property type="match status" value="2"/>
</dbReference>
<sequence>MPGDDRAETFVSLHVAVDFGTSSTCVVISVDGREPQVVMVDGQPLVPSAVFAAVDGTLFVGREAERQAGIDPSRYEPHPKRRIDEGELLLGSTVLPVLDVVHEVLTRAVGEARRLADGAPVDLLVLTHPADWGAMRTRVLRQAAHGLGREFILIEEPAAAAVFHAGTRSGAAVGVGPLAVLDLGGGTVDASVVRRRGARFEVLASKGIPDYGGADIDQALLEHLGVEVGGHDPAAWQLLVAGRELADRRRRRVLHQDVRGAKETLSRHTFTDVPMPHPFPDAHVTRADLERLIQPDVTRAVDLVTATTQDAGLQAGDLAGVFLVGGSSRIPLVARLVHERIGVVPTTLDQPETVVARGALRAAALDPERTSGLPAPRQGPPRAVGPVGSPNPPGPTTPTGAGMLRTPPGPPLPGPSDGRPIPPSAAPRSRSRPRPVSAVGHAGQPLSTTASAAGGSTALRRWALPVGLGVIVLAGLVTALAFFLADGRSDPGTALAGGGASEPSEPGVDDGGEFDGDAFGVGLEIAQYDYRFAVPTGWEQSGGDAQRRSVQIRPVDSPPDTDLIVVEEWLLDYDSDADRERALDEVRRSYDAASEEVSGLDEAARFAGREVVHYRQRLSSAEVDWYVYFDGDVQVNVGCQHTEAGATAVAQACEQVVESLTVTR</sequence>
<feature type="region of interest" description="Disordered" evidence="6">
    <location>
        <begin position="494"/>
        <end position="514"/>
    </location>
</feature>
<feature type="transmembrane region" description="Helical" evidence="7">
    <location>
        <begin position="462"/>
        <end position="485"/>
    </location>
</feature>
<evidence type="ECO:0000256" key="1">
    <source>
        <dbReference type="ARBA" id="ARBA00007381"/>
    </source>
</evidence>
<dbReference type="PROSITE" id="PS00329">
    <property type="entry name" value="HSP70_2"/>
    <property type="match status" value="1"/>
</dbReference>
<keyword evidence="4" id="KW-0346">Stress response</keyword>
<feature type="region of interest" description="Disordered" evidence="6">
    <location>
        <begin position="365"/>
        <end position="453"/>
    </location>
</feature>
<dbReference type="PROSITE" id="PS01036">
    <property type="entry name" value="HSP70_3"/>
    <property type="match status" value="1"/>
</dbReference>
<dbReference type="GO" id="GO:0140662">
    <property type="term" value="F:ATP-dependent protein folding chaperone"/>
    <property type="evidence" value="ECO:0007669"/>
    <property type="project" value="InterPro"/>
</dbReference>
<organism evidence="8 9">
    <name type="scientific">Actinoalloteichus hoggarensis</name>
    <dbReference type="NCBI Taxonomy" id="1470176"/>
    <lineage>
        <taxon>Bacteria</taxon>
        <taxon>Bacillati</taxon>
        <taxon>Actinomycetota</taxon>
        <taxon>Actinomycetes</taxon>
        <taxon>Pseudonocardiales</taxon>
        <taxon>Pseudonocardiaceae</taxon>
        <taxon>Actinoalloteichus</taxon>
    </lineage>
</organism>
<dbReference type="EMBL" id="CP022521">
    <property type="protein sequence ID" value="ASO22776.1"/>
    <property type="molecule type" value="Genomic_DNA"/>
</dbReference>
<dbReference type="KEGG" id="ahg:AHOG_25855"/>
<dbReference type="InterPro" id="IPR013126">
    <property type="entry name" value="Hsp_70_fam"/>
</dbReference>
<dbReference type="Pfam" id="PF00012">
    <property type="entry name" value="HSP70"/>
    <property type="match status" value="1"/>
</dbReference>
<keyword evidence="3" id="KW-0067">ATP-binding</keyword>
<dbReference type="PANTHER" id="PTHR42749">
    <property type="entry name" value="CELL SHAPE-DETERMINING PROTEIN MREB"/>
    <property type="match status" value="1"/>
</dbReference>
<evidence type="ECO:0000256" key="5">
    <source>
        <dbReference type="ARBA" id="ARBA00023186"/>
    </source>
</evidence>
<evidence type="ECO:0000256" key="2">
    <source>
        <dbReference type="ARBA" id="ARBA00022741"/>
    </source>
</evidence>
<dbReference type="InterPro" id="IPR043129">
    <property type="entry name" value="ATPase_NBD"/>
</dbReference>
<protein>
    <submittedName>
        <fullName evidence="8">Chaperone protein DnaK</fullName>
    </submittedName>
</protein>
<comment type="similarity">
    <text evidence="1">Belongs to the heat shock protein 70 family.</text>
</comment>
<evidence type="ECO:0000256" key="7">
    <source>
        <dbReference type="SAM" id="Phobius"/>
    </source>
</evidence>
<keyword evidence="2" id="KW-0547">Nucleotide-binding</keyword>
<keyword evidence="5" id="KW-0143">Chaperone</keyword>
<dbReference type="InterPro" id="IPR023840">
    <property type="entry name" value="T7SS_Rv3446c"/>
</dbReference>
<feature type="compositionally biased region" description="Pro residues" evidence="6">
    <location>
        <begin position="407"/>
        <end position="425"/>
    </location>
</feature>
<dbReference type="NCBIfam" id="TIGR03931">
    <property type="entry name" value="T7SS_Rv3446c"/>
    <property type="match status" value="1"/>
</dbReference>
<dbReference type="InterPro" id="IPR018181">
    <property type="entry name" value="Heat_shock_70_CS"/>
</dbReference>
<dbReference type="PRINTS" id="PR00301">
    <property type="entry name" value="HEATSHOCK70"/>
</dbReference>
<dbReference type="AlphaFoldDB" id="A0A221WB15"/>
<name>A0A221WB15_9PSEU</name>
<accession>A0A221WB15</accession>
<keyword evidence="7" id="KW-1133">Transmembrane helix</keyword>
<reference evidence="8 9" key="1">
    <citation type="submission" date="2017-07" db="EMBL/GenBank/DDBJ databases">
        <title>Complete genome sequence of Actinoalloteichus hoggarensis DSM 45943, type strain of Actinoalloteichus hoggarensis.</title>
        <authorList>
            <person name="Ruckert C."/>
            <person name="Nouioui I."/>
            <person name="Willmese J."/>
            <person name="van Wezel G."/>
            <person name="Klenk H.-P."/>
            <person name="Kalinowski J."/>
            <person name="Zotchev S.B."/>
        </authorList>
    </citation>
    <scope>NUCLEOTIDE SEQUENCE [LARGE SCALE GENOMIC DNA]</scope>
    <source>
        <strain evidence="8 9">DSM 45943</strain>
    </source>
</reference>
<dbReference type="Gene3D" id="3.90.640.10">
    <property type="entry name" value="Actin, Chain A, domain 4"/>
    <property type="match status" value="1"/>
</dbReference>
<evidence type="ECO:0000256" key="3">
    <source>
        <dbReference type="ARBA" id="ARBA00022840"/>
    </source>
</evidence>
<proteinExistence type="inferred from homology"/>
<evidence type="ECO:0000256" key="4">
    <source>
        <dbReference type="ARBA" id="ARBA00023016"/>
    </source>
</evidence>
<keyword evidence="7" id="KW-0812">Transmembrane</keyword>
<evidence type="ECO:0000313" key="8">
    <source>
        <dbReference type="EMBL" id="ASO22776.1"/>
    </source>
</evidence>
<gene>
    <name evidence="8" type="primary">dnaK2</name>
    <name evidence="8" type="ORF">AHOG_25855</name>
</gene>
<keyword evidence="9" id="KW-1185">Reference proteome</keyword>
<dbReference type="PANTHER" id="PTHR42749:SF1">
    <property type="entry name" value="CELL SHAPE-DETERMINING PROTEIN MREB"/>
    <property type="match status" value="1"/>
</dbReference>